<comment type="caution">
    <text evidence="1">The sequence shown here is derived from an EMBL/GenBank/DDBJ whole genome shotgun (WGS) entry which is preliminary data.</text>
</comment>
<sequence>MNKHSDDNVQFGTRSIEDVFAGSESETVTLGRLSEAPQVVATMIPFTQRLEGPFHVYVNYGEQLQYMFHNCNLYFEGGTDPFGDEHGLVTTRIYPAMFLITDKRLVLVYKNGAQRRVISTRYGEINRFKFGIFSGESVKIWTNDYVYKISLSEIGFEKEGKSAQMYIKEKAGSVNESSKFWTEEVNYDDAKKILKNKLYELTNLAKKIDVETVVKYAANGAKLGALRGGYGAVAGFIIGGGYALWRELSKNSGTNARIRINDLDSYKISQSVITWKHAGESIGGKNGGLVGATIGAALEIDRQTTGRVVSTALMEADVEWIAKEIENNTPREVLLQLYSQEILEVTDQVSNLLEDDFFQNLDDRNFTIE</sequence>
<dbReference type="AlphaFoldDB" id="A0A643JXL5"/>
<accession>A0A643JXL5</accession>
<evidence type="ECO:0000313" key="1">
    <source>
        <dbReference type="EMBL" id="KAB1184818.1"/>
    </source>
</evidence>
<organism evidence="1">
    <name type="scientific">Haloferax sp. CBA1149</name>
    <dbReference type="NCBI Taxonomy" id="2650753"/>
    <lineage>
        <taxon>Archaea</taxon>
        <taxon>Methanobacteriati</taxon>
        <taxon>Methanobacteriota</taxon>
        <taxon>Stenosarchaea group</taxon>
        <taxon>Halobacteria</taxon>
        <taxon>Halobacteriales</taxon>
        <taxon>Haloferacaceae</taxon>
        <taxon>Haloferax</taxon>
    </lineage>
</organism>
<dbReference type="RefSeq" id="WP_151139982.1">
    <property type="nucleotide sequence ID" value="NZ_VZUS01000006.1"/>
</dbReference>
<name>A0A643JXL5_9EURY</name>
<dbReference type="EMBL" id="VZUS01000006">
    <property type="protein sequence ID" value="KAB1184818.1"/>
    <property type="molecule type" value="Genomic_DNA"/>
</dbReference>
<gene>
    <name evidence="1" type="ORF">Hfx1149_17295</name>
</gene>
<protein>
    <submittedName>
        <fullName evidence="1">Uncharacterized protein</fullName>
    </submittedName>
</protein>
<reference evidence="1" key="1">
    <citation type="submission" date="2019-09" db="EMBL/GenBank/DDBJ databases">
        <title>Genomic analysis of Haloferax sp. CBA1149.</title>
        <authorList>
            <person name="Roh S.W."/>
        </authorList>
    </citation>
    <scope>NUCLEOTIDE SEQUENCE</scope>
    <source>
        <strain evidence="1">CBA1149</strain>
    </source>
</reference>
<proteinExistence type="predicted"/>